<dbReference type="CDD" id="cd00322">
    <property type="entry name" value="FNR_like"/>
    <property type="match status" value="1"/>
</dbReference>
<dbReference type="PANTHER" id="PTHR47354:SF6">
    <property type="entry name" value="NADH OXIDOREDUCTASE HCR"/>
    <property type="match status" value="1"/>
</dbReference>
<keyword evidence="2" id="KW-0001">2Fe-2S</keyword>
<proteinExistence type="predicted"/>
<organism evidence="10 11">
    <name type="scientific">Candidatus Bilamarchaeum dharawalense</name>
    <dbReference type="NCBI Taxonomy" id="2885759"/>
    <lineage>
        <taxon>Archaea</taxon>
        <taxon>Candidatus Micrarchaeota</taxon>
        <taxon>Candidatus Micrarchaeia</taxon>
        <taxon>Candidatus Anstonellales</taxon>
        <taxon>Candidatus Bilamarchaeaceae</taxon>
        <taxon>Candidatus Bilamarchaeum</taxon>
    </lineage>
</organism>
<evidence type="ECO:0000256" key="7">
    <source>
        <dbReference type="ARBA" id="ARBA00023014"/>
    </source>
</evidence>
<feature type="binding site" evidence="8">
    <location>
        <begin position="54"/>
        <end position="57"/>
    </location>
    <ligand>
        <name>FAD</name>
        <dbReference type="ChEBI" id="CHEBI:57692"/>
    </ligand>
</feature>
<dbReference type="PROSITE" id="PS51384">
    <property type="entry name" value="FAD_FR"/>
    <property type="match status" value="1"/>
</dbReference>
<comment type="cofactor">
    <cofactor evidence="8">
        <name>FAD</name>
        <dbReference type="ChEBI" id="CHEBI:57692"/>
    </cofactor>
    <text evidence="8">Binds 1 FAD per subunit.</text>
</comment>
<keyword evidence="4 8" id="KW-0274">FAD</keyword>
<evidence type="ECO:0000256" key="5">
    <source>
        <dbReference type="ARBA" id="ARBA00023002"/>
    </source>
</evidence>
<comment type="caution">
    <text evidence="10">The sequence shown here is derived from an EMBL/GenBank/DDBJ whole genome shotgun (WGS) entry which is preliminary data.</text>
</comment>
<dbReference type="Gene3D" id="3.40.50.80">
    <property type="entry name" value="Nucleotide-binding domain of ferredoxin-NADP reductase (FNR) module"/>
    <property type="match status" value="1"/>
</dbReference>
<dbReference type="AlphaFoldDB" id="A0A5E4LNL5"/>
<dbReference type="Gene3D" id="2.40.30.10">
    <property type="entry name" value="Translation factors"/>
    <property type="match status" value="1"/>
</dbReference>
<dbReference type="InterPro" id="IPR017927">
    <property type="entry name" value="FAD-bd_FR_type"/>
</dbReference>
<dbReference type="InterPro" id="IPR017938">
    <property type="entry name" value="Riboflavin_synthase-like_b-brl"/>
</dbReference>
<dbReference type="PIRSF" id="PIRSF006816">
    <property type="entry name" value="Cyc3_hyd_g"/>
    <property type="match status" value="1"/>
</dbReference>
<keyword evidence="5 10" id="KW-0560">Oxidoreductase</keyword>
<dbReference type="InterPro" id="IPR001433">
    <property type="entry name" value="OxRdtase_FAD/NAD-bd"/>
</dbReference>
<dbReference type="InterPro" id="IPR050415">
    <property type="entry name" value="MRET"/>
</dbReference>
<accession>A0A5E4LNL5</accession>
<dbReference type="InterPro" id="IPR008333">
    <property type="entry name" value="Cbr1-like_FAD-bd_dom"/>
</dbReference>
<gene>
    <name evidence="10" type="primary">shyC</name>
    <name evidence="10" type="ORF">LFW2832_00092</name>
</gene>
<dbReference type="Proteomes" id="UP000789941">
    <property type="component" value="Unassembled WGS sequence"/>
</dbReference>
<dbReference type="GO" id="GO:0006221">
    <property type="term" value="P:pyrimidine nucleotide biosynthetic process"/>
    <property type="evidence" value="ECO:0007669"/>
    <property type="project" value="InterPro"/>
</dbReference>
<evidence type="ECO:0000313" key="11">
    <source>
        <dbReference type="Proteomes" id="UP000789941"/>
    </source>
</evidence>
<dbReference type="GO" id="GO:0046872">
    <property type="term" value="F:metal ion binding"/>
    <property type="evidence" value="ECO:0007669"/>
    <property type="project" value="UniProtKB-KW"/>
</dbReference>
<keyword evidence="6" id="KW-0408">Iron</keyword>
<evidence type="ECO:0000313" key="10">
    <source>
        <dbReference type="EMBL" id="VVC02583.1"/>
    </source>
</evidence>
<keyword evidence="1 8" id="KW-0285">Flavoprotein</keyword>
<dbReference type="Pfam" id="PF00970">
    <property type="entry name" value="FAD_binding_6"/>
    <property type="match status" value="1"/>
</dbReference>
<evidence type="ECO:0000256" key="6">
    <source>
        <dbReference type="ARBA" id="ARBA00023004"/>
    </source>
</evidence>
<keyword evidence="7" id="KW-0411">Iron-sulfur</keyword>
<evidence type="ECO:0000256" key="8">
    <source>
        <dbReference type="PIRSR" id="PIRSR006816-1"/>
    </source>
</evidence>
<dbReference type="EMBL" id="CABMJJ010000001">
    <property type="protein sequence ID" value="VVC02583.1"/>
    <property type="molecule type" value="Genomic_DNA"/>
</dbReference>
<dbReference type="GO" id="GO:0033796">
    <property type="term" value="F:sulfur reductase activity"/>
    <property type="evidence" value="ECO:0007669"/>
    <property type="project" value="UniProtKB-EC"/>
</dbReference>
<dbReference type="InterPro" id="IPR039261">
    <property type="entry name" value="FNR_nucleotide-bd"/>
</dbReference>
<evidence type="ECO:0000259" key="9">
    <source>
        <dbReference type="PROSITE" id="PS51384"/>
    </source>
</evidence>
<feature type="domain" description="FAD-binding FR-type" evidence="9">
    <location>
        <begin position="1"/>
        <end position="103"/>
    </location>
</feature>
<dbReference type="EC" id="1.12.98.4" evidence="10"/>
<evidence type="ECO:0000256" key="4">
    <source>
        <dbReference type="ARBA" id="ARBA00022827"/>
    </source>
</evidence>
<evidence type="ECO:0000256" key="2">
    <source>
        <dbReference type="ARBA" id="ARBA00022714"/>
    </source>
</evidence>
<dbReference type="PANTHER" id="PTHR47354">
    <property type="entry name" value="NADH OXIDOREDUCTASE HCR"/>
    <property type="match status" value="1"/>
</dbReference>
<dbReference type="SUPFAM" id="SSF52343">
    <property type="entry name" value="Ferredoxin reductase-like, C-terminal NADP-linked domain"/>
    <property type="match status" value="1"/>
</dbReference>
<dbReference type="GO" id="GO:0051537">
    <property type="term" value="F:2 iron, 2 sulfur cluster binding"/>
    <property type="evidence" value="ECO:0007669"/>
    <property type="project" value="UniProtKB-KW"/>
</dbReference>
<dbReference type="Pfam" id="PF00175">
    <property type="entry name" value="NAD_binding_1"/>
    <property type="match status" value="1"/>
</dbReference>
<dbReference type="InterPro" id="IPR012165">
    <property type="entry name" value="Cyt_c3_hydrogenase_gsu"/>
</dbReference>
<protein>
    <submittedName>
        <fullName evidence="10">Sulfhydrogenase 2 subunit gamma</fullName>
        <ecNumber evidence="10">1.12.98.4</ecNumber>
    </submittedName>
</protein>
<dbReference type="GO" id="GO:0050660">
    <property type="term" value="F:flavin adenine dinucleotide binding"/>
    <property type="evidence" value="ECO:0007669"/>
    <property type="project" value="InterPro"/>
</dbReference>
<name>A0A5E4LNL5_9ARCH</name>
<sequence>MPINRYRIISIEKTAEDVKIFRMEPIDGRLLSYKPGQFAFIHLLDSEGRTTLKRPYSIASAPHAPYLEFCIKIINGAMTSQLEKLDQGATVGIEGPAGHFFYGDQRNVGLVASGTGVAPMIGILRDIAEKKLEGNFILFYSTKTLDSMVYQHEFENIQKINPNIKIVITLTREQPVGWKGELGRINQEMITKHVIDPKNMDWWMCGQMEMIKAMKAILVELCIDLKRVKMEGWG</sequence>
<keyword evidence="3" id="KW-0479">Metal-binding</keyword>
<dbReference type="SUPFAM" id="SSF63380">
    <property type="entry name" value="Riboflavin synthase domain-like"/>
    <property type="match status" value="1"/>
</dbReference>
<reference evidence="10 11" key="1">
    <citation type="submission" date="2019-08" db="EMBL/GenBank/DDBJ databases">
        <authorList>
            <person name="Vazquez-Campos X."/>
        </authorList>
    </citation>
    <scope>NUCLEOTIDE SEQUENCE [LARGE SCALE GENOMIC DNA]</scope>
    <source>
        <strain evidence="10">LFW-283_2</strain>
    </source>
</reference>
<evidence type="ECO:0000256" key="1">
    <source>
        <dbReference type="ARBA" id="ARBA00022630"/>
    </source>
</evidence>
<evidence type="ECO:0000256" key="3">
    <source>
        <dbReference type="ARBA" id="ARBA00022723"/>
    </source>
</evidence>